<dbReference type="InterPro" id="IPR036094">
    <property type="entry name" value="NadA_sf"/>
</dbReference>
<dbReference type="AlphaFoldDB" id="A0AA88C1T0"/>
<keyword evidence="9 14" id="KW-0479">Metal-binding</keyword>
<dbReference type="Gene3D" id="3.40.50.10800">
    <property type="entry name" value="NadA-like"/>
    <property type="match status" value="3"/>
</dbReference>
<feature type="binding site" evidence="14">
    <location>
        <begin position="250"/>
        <end position="252"/>
    </location>
    <ligand>
        <name>iminosuccinate</name>
        <dbReference type="ChEBI" id="CHEBI:77875"/>
    </ligand>
</feature>
<keyword evidence="11 14" id="KW-0411">Iron-sulfur</keyword>
<comment type="catalytic activity">
    <reaction evidence="12">
        <text>iminosuccinate + dihydroxyacetone phosphate = quinolinate + phosphate + 2 H2O + H(+)</text>
        <dbReference type="Rhea" id="RHEA:25888"/>
        <dbReference type="ChEBI" id="CHEBI:15377"/>
        <dbReference type="ChEBI" id="CHEBI:15378"/>
        <dbReference type="ChEBI" id="CHEBI:29959"/>
        <dbReference type="ChEBI" id="CHEBI:43474"/>
        <dbReference type="ChEBI" id="CHEBI:57642"/>
        <dbReference type="ChEBI" id="CHEBI:77875"/>
        <dbReference type="EC" id="2.5.1.72"/>
    </reaction>
    <physiologicalReaction direction="left-to-right" evidence="12">
        <dbReference type="Rhea" id="RHEA:25889"/>
    </physiologicalReaction>
</comment>
<dbReference type="GO" id="GO:0008987">
    <property type="term" value="F:quinolinate synthetase A activity"/>
    <property type="evidence" value="ECO:0007669"/>
    <property type="project" value="UniProtKB-UniRule"/>
</dbReference>
<dbReference type="EMBL" id="BMWV01000003">
    <property type="protein sequence ID" value="GGY33801.1"/>
    <property type="molecule type" value="Genomic_DNA"/>
</dbReference>
<evidence type="ECO:0000256" key="12">
    <source>
        <dbReference type="ARBA" id="ARBA00050125"/>
    </source>
</evidence>
<feature type="binding site" evidence="14">
    <location>
        <begin position="163"/>
        <end position="165"/>
    </location>
    <ligand>
        <name>iminosuccinate</name>
        <dbReference type="ChEBI" id="CHEBI:77875"/>
    </ligand>
</feature>
<dbReference type="GO" id="GO:0051539">
    <property type="term" value="F:4 iron, 4 sulfur cluster binding"/>
    <property type="evidence" value="ECO:0007669"/>
    <property type="project" value="UniProtKB-KW"/>
</dbReference>
<evidence type="ECO:0000256" key="10">
    <source>
        <dbReference type="ARBA" id="ARBA00023004"/>
    </source>
</evidence>
<evidence type="ECO:0000256" key="13">
    <source>
        <dbReference type="ARBA" id="ARBA00073059"/>
    </source>
</evidence>
<feature type="binding site" evidence="14">
    <location>
        <position position="71"/>
    </location>
    <ligand>
        <name>iminosuccinate</name>
        <dbReference type="ChEBI" id="CHEBI:77875"/>
    </ligand>
</feature>
<evidence type="ECO:0000256" key="4">
    <source>
        <dbReference type="ARBA" id="ARBA00012669"/>
    </source>
</evidence>
<evidence type="ECO:0000313" key="16">
    <source>
        <dbReference type="Proteomes" id="UP000628442"/>
    </source>
</evidence>
<feature type="binding site" evidence="14">
    <location>
        <position position="321"/>
    </location>
    <ligand>
        <name>[4Fe-4S] cluster</name>
        <dbReference type="ChEBI" id="CHEBI:49883"/>
    </ligand>
</feature>
<evidence type="ECO:0000256" key="3">
    <source>
        <dbReference type="ARBA" id="ARBA00005065"/>
    </source>
</evidence>
<comment type="similarity">
    <text evidence="14">Belongs to the quinolinate synthase family. Type 1 subfamily.</text>
</comment>
<organism evidence="15 16">
    <name type="scientific">Pseudoduganella albidiflava</name>
    <dbReference type="NCBI Taxonomy" id="321983"/>
    <lineage>
        <taxon>Bacteria</taxon>
        <taxon>Pseudomonadati</taxon>
        <taxon>Pseudomonadota</taxon>
        <taxon>Betaproteobacteria</taxon>
        <taxon>Burkholderiales</taxon>
        <taxon>Oxalobacteraceae</taxon>
        <taxon>Telluria group</taxon>
        <taxon>Pseudoduganella</taxon>
    </lineage>
</organism>
<comment type="cofactor">
    <cofactor evidence="14">
        <name>[4Fe-4S] cluster</name>
        <dbReference type="ChEBI" id="CHEBI:49883"/>
    </cofactor>
    <text evidence="14">Binds 1 [4Fe-4S] cluster per subunit.</text>
</comment>
<gene>
    <name evidence="14 15" type="primary">nadA</name>
    <name evidence="15" type="ORF">GCM10007387_14650</name>
</gene>
<feature type="binding site" evidence="14">
    <location>
        <position position="180"/>
    </location>
    <ligand>
        <name>iminosuccinate</name>
        <dbReference type="ChEBI" id="CHEBI:77875"/>
    </ligand>
</feature>
<dbReference type="NCBIfam" id="NF006878">
    <property type="entry name" value="PRK09375.1-2"/>
    <property type="match status" value="1"/>
</dbReference>
<evidence type="ECO:0000256" key="8">
    <source>
        <dbReference type="ARBA" id="ARBA00022679"/>
    </source>
</evidence>
<dbReference type="Pfam" id="PF02445">
    <property type="entry name" value="NadA"/>
    <property type="match status" value="1"/>
</dbReference>
<evidence type="ECO:0000256" key="11">
    <source>
        <dbReference type="ARBA" id="ARBA00023014"/>
    </source>
</evidence>
<proteinExistence type="inferred from homology"/>
<keyword evidence="8 14" id="KW-0808">Transferase</keyword>
<keyword evidence="6 14" id="KW-0963">Cytoplasm</keyword>
<dbReference type="InterPro" id="IPR023513">
    <property type="entry name" value="Quinolinate_synth_A_type1"/>
</dbReference>
<protein>
    <recommendedName>
        <fullName evidence="13 14">Quinolinate synthase</fullName>
        <ecNumber evidence="4 14">2.5.1.72</ecNumber>
    </recommendedName>
</protein>
<dbReference type="EC" id="2.5.1.72" evidence="4 14"/>
<dbReference type="NCBIfam" id="NF006877">
    <property type="entry name" value="PRK09375.1-1"/>
    <property type="match status" value="1"/>
</dbReference>
<feature type="binding site" evidence="14">
    <location>
        <position position="224"/>
    </location>
    <ligand>
        <name>[4Fe-4S] cluster</name>
        <dbReference type="ChEBI" id="CHEBI:49883"/>
    </ligand>
</feature>
<dbReference type="GO" id="GO:0034628">
    <property type="term" value="P:'de novo' NAD+ biosynthetic process from L-aspartate"/>
    <property type="evidence" value="ECO:0007669"/>
    <property type="project" value="TreeGrafter"/>
</dbReference>
<feature type="binding site" evidence="14">
    <location>
        <position position="137"/>
    </location>
    <ligand>
        <name>[4Fe-4S] cluster</name>
        <dbReference type="ChEBI" id="CHEBI:49883"/>
    </ligand>
</feature>
<keyword evidence="7 14" id="KW-0662">Pyridine nucleotide biosynthesis</keyword>
<evidence type="ECO:0000256" key="14">
    <source>
        <dbReference type="HAMAP-Rule" id="MF_00567"/>
    </source>
</evidence>
<dbReference type="InterPro" id="IPR003473">
    <property type="entry name" value="NadA"/>
</dbReference>
<comment type="pathway">
    <text evidence="3 14">Cofactor biosynthesis; NAD(+) biosynthesis; quinolinate from iminoaspartate: step 1/1.</text>
</comment>
<dbReference type="PANTHER" id="PTHR30573">
    <property type="entry name" value="QUINOLINATE SYNTHETASE A"/>
    <property type="match status" value="1"/>
</dbReference>
<dbReference type="SUPFAM" id="SSF142754">
    <property type="entry name" value="NadA-like"/>
    <property type="match status" value="1"/>
</dbReference>
<dbReference type="FunFam" id="3.40.50.10800:FF:000003">
    <property type="entry name" value="Quinolinate synthase A"/>
    <property type="match status" value="1"/>
</dbReference>
<evidence type="ECO:0000256" key="2">
    <source>
        <dbReference type="ARBA" id="ARBA00004496"/>
    </source>
</evidence>
<dbReference type="PANTHER" id="PTHR30573:SF0">
    <property type="entry name" value="QUINOLINATE SYNTHASE, CHLOROPLASTIC"/>
    <property type="match status" value="1"/>
</dbReference>
<evidence type="ECO:0000256" key="1">
    <source>
        <dbReference type="ARBA" id="ARBA00003791"/>
    </source>
</evidence>
<dbReference type="NCBIfam" id="TIGR00550">
    <property type="entry name" value="nadA"/>
    <property type="match status" value="1"/>
</dbReference>
<feature type="binding site" evidence="14">
    <location>
        <position position="92"/>
    </location>
    <ligand>
        <name>iminosuccinate</name>
        <dbReference type="ChEBI" id="CHEBI:77875"/>
    </ligand>
</feature>
<dbReference type="Proteomes" id="UP000628442">
    <property type="component" value="Unassembled WGS sequence"/>
</dbReference>
<evidence type="ECO:0000256" key="6">
    <source>
        <dbReference type="ARBA" id="ARBA00022490"/>
    </source>
</evidence>
<dbReference type="FunFam" id="3.40.50.10800:FF:000001">
    <property type="entry name" value="Quinolinate synthase A"/>
    <property type="match status" value="1"/>
</dbReference>
<comment type="caution">
    <text evidence="15">The sequence shown here is derived from an EMBL/GenBank/DDBJ whole genome shotgun (WGS) entry which is preliminary data.</text>
</comment>
<evidence type="ECO:0000256" key="7">
    <source>
        <dbReference type="ARBA" id="ARBA00022642"/>
    </source>
</evidence>
<evidence type="ECO:0000256" key="5">
    <source>
        <dbReference type="ARBA" id="ARBA00022485"/>
    </source>
</evidence>
<reference evidence="15" key="2">
    <citation type="submission" date="2022-12" db="EMBL/GenBank/DDBJ databases">
        <authorList>
            <person name="Sun Q."/>
            <person name="Kim S."/>
        </authorList>
    </citation>
    <scope>NUCLEOTIDE SEQUENCE</scope>
    <source>
        <strain evidence="15">KCTC 12343</strain>
    </source>
</reference>
<dbReference type="HAMAP" id="MF_00567">
    <property type="entry name" value="NadA_type1"/>
    <property type="match status" value="1"/>
</dbReference>
<reference evidence="15" key="1">
    <citation type="journal article" date="2014" name="Int. J. Syst. Evol. Microbiol.">
        <title>Complete genome sequence of Corynebacterium casei LMG S-19264T (=DSM 44701T), isolated from a smear-ripened cheese.</title>
        <authorList>
            <consortium name="US DOE Joint Genome Institute (JGI-PGF)"/>
            <person name="Walter F."/>
            <person name="Albersmeier A."/>
            <person name="Kalinowski J."/>
            <person name="Ruckert C."/>
        </authorList>
    </citation>
    <scope>NUCLEOTIDE SEQUENCE</scope>
    <source>
        <strain evidence="15">KCTC 12343</strain>
    </source>
</reference>
<keyword evidence="5 14" id="KW-0004">4Fe-4S</keyword>
<name>A0AA88C1T0_9BURK</name>
<comment type="function">
    <text evidence="1 14">Catalyzes the condensation of iminoaspartate with dihydroxyacetone phosphate to form quinolinate.</text>
</comment>
<accession>A0AA88C1T0</accession>
<sequence length="390" mass="42109">MRDTLVMNTVAIPVKTVEYEKPLLEQNEQGGSCVAHAWARTPAPVPADEKILLKERIRTLLRERNAVLVAHYYVDADLQDLAEETGGCVSDSLEMARFGRDHPAQTLVVAGVKFMGETAKILSPEKTILMPDLDATCSLDLGCDPDEFAAFCDQHPDRTVVVYANTSAAVKARADWMVTSSIGLDIVQHLHEQGKKILWAPDKHLGSYIQKQTGADMLLWQGSCLVHDEFKGVELNLLKAEHPDAKVLVHPESPANVVDQADVIGSTSQLIAAAVSLPATKFIVATDNGILHKMRLAAPTKTFIEAPTAGNSATCKSCAHCPWMAMNGLRNLADVLENLSNEIHVDPAVGEQAKVSINRMLDFAAAKKARVAPGADLAQEAKLFSGIGPA</sequence>
<dbReference type="GO" id="GO:0005829">
    <property type="term" value="C:cytosol"/>
    <property type="evidence" value="ECO:0007669"/>
    <property type="project" value="TreeGrafter"/>
</dbReference>
<keyword evidence="10 14" id="KW-0408">Iron</keyword>
<dbReference type="GO" id="GO:0046872">
    <property type="term" value="F:metal ion binding"/>
    <property type="evidence" value="ECO:0007669"/>
    <property type="project" value="UniProtKB-KW"/>
</dbReference>
<evidence type="ECO:0000313" key="15">
    <source>
        <dbReference type="EMBL" id="GGY33801.1"/>
    </source>
</evidence>
<evidence type="ECO:0000256" key="9">
    <source>
        <dbReference type="ARBA" id="ARBA00022723"/>
    </source>
</evidence>
<comment type="subcellular location">
    <subcellularLocation>
        <location evidence="2 14">Cytoplasm</location>
    </subcellularLocation>
</comment>
<feature type="binding site" evidence="14">
    <location>
        <position position="267"/>
    </location>
    <ligand>
        <name>iminosuccinate</name>
        <dbReference type="ChEBI" id="CHEBI:77875"/>
    </ligand>
</feature>